<comment type="caution">
    <text evidence="1">The sequence shown here is derived from an EMBL/GenBank/DDBJ whole genome shotgun (WGS) entry which is preliminary data.</text>
</comment>
<accession>A0A5J4L0W3</accession>
<dbReference type="EMBL" id="BLAB01000001">
    <property type="protein sequence ID" value="GER92421.1"/>
    <property type="molecule type" value="Genomic_DNA"/>
</dbReference>
<protein>
    <submittedName>
        <fullName evidence="1">Uncharacterized protein</fullName>
    </submittedName>
</protein>
<organism evidence="1">
    <name type="scientific">hot springs metagenome</name>
    <dbReference type="NCBI Taxonomy" id="433727"/>
    <lineage>
        <taxon>unclassified sequences</taxon>
        <taxon>metagenomes</taxon>
        <taxon>ecological metagenomes</taxon>
    </lineage>
</organism>
<proteinExistence type="predicted"/>
<gene>
    <name evidence="1" type="ORF">A45J_0137</name>
</gene>
<name>A0A5J4L0W3_9ZZZZ</name>
<evidence type="ECO:0000313" key="1">
    <source>
        <dbReference type="EMBL" id="GER92421.1"/>
    </source>
</evidence>
<dbReference type="AlphaFoldDB" id="A0A5J4L0W3"/>
<reference evidence="1" key="1">
    <citation type="submission" date="2019-10" db="EMBL/GenBank/DDBJ databases">
        <title>Metagenomic sequencing of thiosulfate-disproportionating enrichment culture.</title>
        <authorList>
            <person name="Umezawa K."/>
            <person name="Kojima H."/>
            <person name="Fukui M."/>
        </authorList>
    </citation>
    <scope>NUCLEOTIDE SEQUENCE</scope>
    <source>
        <strain evidence="1">45J</strain>
    </source>
</reference>
<sequence length="46" mass="5319">MPQNASSVEHQAARVQKLKASKLKERFSALSFELSAYSLWAMDWNY</sequence>